<dbReference type="PANTHER" id="PTHR41247:SF1">
    <property type="entry name" value="HTH-TYPE TRANSCRIPTIONAL REPRESSOR YCNK"/>
    <property type="match status" value="1"/>
</dbReference>
<dbReference type="AlphaFoldDB" id="A0A1H5M0F8"/>
<dbReference type="PROSITE" id="PS51257">
    <property type="entry name" value="PROKAR_LIPOPROTEIN"/>
    <property type="match status" value="1"/>
</dbReference>
<dbReference type="EMBL" id="FNUG01000002">
    <property type="protein sequence ID" value="SEE82722.1"/>
    <property type="molecule type" value="Genomic_DNA"/>
</dbReference>
<name>A0A1H5M0F8_9FLAO</name>
<sequence length="146" mass="16223">MKKIIYLVFLTILVSCSQEPEPIDYGNEACHFCEMTIVNPAFSAQAVSTKGKQYKYDAIECMVNDLLQKDIEMAVLKVADHSRPGSMIDAEKAAFIINDSIKSPMGANLAALKRSEVSPNNESGMVLTWAELNDHFLQKDSVITNY</sequence>
<accession>A0A1H5M0F8</accession>
<proteinExistence type="predicted"/>
<protein>
    <submittedName>
        <fullName evidence="1">Copper chaperone NosL</fullName>
    </submittedName>
</protein>
<dbReference type="InterPro" id="IPR008719">
    <property type="entry name" value="N2O_reductase_NosL"/>
</dbReference>
<organism evidence="1 2">
    <name type="scientific">Salinimicrobium catena</name>
    <dbReference type="NCBI Taxonomy" id="390640"/>
    <lineage>
        <taxon>Bacteria</taxon>
        <taxon>Pseudomonadati</taxon>
        <taxon>Bacteroidota</taxon>
        <taxon>Flavobacteriia</taxon>
        <taxon>Flavobacteriales</taxon>
        <taxon>Flavobacteriaceae</taxon>
        <taxon>Salinimicrobium</taxon>
    </lineage>
</organism>
<dbReference type="Pfam" id="PF05573">
    <property type="entry name" value="NosL"/>
    <property type="match status" value="1"/>
</dbReference>
<evidence type="ECO:0000313" key="1">
    <source>
        <dbReference type="EMBL" id="SEE82722.1"/>
    </source>
</evidence>
<dbReference type="STRING" id="390640.SAMN04488034_102501"/>
<dbReference type="SUPFAM" id="SSF160387">
    <property type="entry name" value="NosL/MerB-like"/>
    <property type="match status" value="1"/>
</dbReference>
<gene>
    <name evidence="1" type="ORF">SAMN04488034_102501</name>
</gene>
<reference evidence="1 2" key="1">
    <citation type="submission" date="2016-10" db="EMBL/GenBank/DDBJ databases">
        <authorList>
            <person name="de Groot N.N."/>
        </authorList>
    </citation>
    <scope>NUCLEOTIDE SEQUENCE [LARGE SCALE GENOMIC DNA]</scope>
    <source>
        <strain evidence="1 2">DSM 23553</strain>
    </source>
</reference>
<dbReference type="Proteomes" id="UP000199448">
    <property type="component" value="Unassembled WGS sequence"/>
</dbReference>
<dbReference type="RefSeq" id="WP_093112807.1">
    <property type="nucleotide sequence ID" value="NZ_FNGG01000002.1"/>
</dbReference>
<dbReference type="OrthoDB" id="9792749at2"/>
<keyword evidence="2" id="KW-1185">Reference proteome</keyword>
<dbReference type="PANTHER" id="PTHR41247">
    <property type="entry name" value="HTH-TYPE TRANSCRIPTIONAL REPRESSOR YCNK"/>
    <property type="match status" value="1"/>
</dbReference>
<evidence type="ECO:0000313" key="2">
    <source>
        <dbReference type="Proteomes" id="UP000199448"/>
    </source>
</evidence>